<dbReference type="STRING" id="498211.CJA_1147"/>
<dbReference type="GO" id="GO:0000976">
    <property type="term" value="F:transcription cis-regulatory region binding"/>
    <property type="evidence" value="ECO:0007669"/>
    <property type="project" value="TreeGrafter"/>
</dbReference>
<dbReference type="PANTHER" id="PTHR30126">
    <property type="entry name" value="HTH-TYPE TRANSCRIPTIONAL REGULATOR"/>
    <property type="match status" value="1"/>
</dbReference>
<evidence type="ECO:0000313" key="6">
    <source>
        <dbReference type="EMBL" id="ACE84600.1"/>
    </source>
</evidence>
<evidence type="ECO:0000313" key="7">
    <source>
        <dbReference type="Proteomes" id="UP000001036"/>
    </source>
</evidence>
<dbReference type="SUPFAM" id="SSF46785">
    <property type="entry name" value="Winged helix' DNA-binding domain"/>
    <property type="match status" value="1"/>
</dbReference>
<dbReference type="SUPFAM" id="SSF53850">
    <property type="entry name" value="Periplasmic binding protein-like II"/>
    <property type="match status" value="1"/>
</dbReference>
<dbReference type="InterPro" id="IPR036388">
    <property type="entry name" value="WH-like_DNA-bd_sf"/>
</dbReference>
<dbReference type="PANTHER" id="PTHR30126:SF5">
    <property type="entry name" value="HTH-TYPE TRANSCRIPTIONAL ACTIVATOR CMPR"/>
    <property type="match status" value="1"/>
</dbReference>
<proteinExistence type="inferred from homology"/>
<dbReference type="Gene3D" id="3.40.190.290">
    <property type="match status" value="1"/>
</dbReference>
<dbReference type="EMBL" id="CP000934">
    <property type="protein sequence ID" value="ACE84600.1"/>
    <property type="molecule type" value="Genomic_DNA"/>
</dbReference>
<dbReference type="HOGENOM" id="CLU_039613_6_1_6"/>
<keyword evidence="4" id="KW-0804">Transcription</keyword>
<feature type="domain" description="HTH lysR-type" evidence="5">
    <location>
        <begin position="24"/>
        <end position="81"/>
    </location>
</feature>
<keyword evidence="7" id="KW-1185">Reference proteome</keyword>
<dbReference type="InterPro" id="IPR005119">
    <property type="entry name" value="LysR_subst-bd"/>
</dbReference>
<reference evidence="6 7" key="1">
    <citation type="journal article" date="2008" name="J. Bacteriol.">
        <title>Insights into plant cell wall degradation from the genome sequence of the soil bacterium Cellvibrio japonicus.</title>
        <authorList>
            <person name="Deboy R.T."/>
            <person name="Mongodin E.F."/>
            <person name="Fouts D.E."/>
            <person name="Tailford L.E."/>
            <person name="Khouri H."/>
            <person name="Emerson J.B."/>
            <person name="Mohamoud Y."/>
            <person name="Watkins K."/>
            <person name="Henrissat B."/>
            <person name="Gilbert H.J."/>
            <person name="Nelson K.E."/>
        </authorList>
    </citation>
    <scope>NUCLEOTIDE SEQUENCE [LARGE SCALE GENOMIC DNA]</scope>
    <source>
        <strain evidence="6 7">Ueda107</strain>
    </source>
</reference>
<sequence length="335" mass="38033">MFMLIYIDNYLYFIPGAVVNIRHLTFRLLQVYIAVVRSGSISQAAAQLHLTQPTVSQQIKRLSEAVGEGLLELREGGYQPTFVGRELFNAAQDALSRFEDFNSFLSDATLGTRGHFSLGIVTTAKYVLPRLLSPYAQQYPGVDVTLNIGNRGSVLQRFHNQLDDLYLFSYPPTGDHVISGRLLRNPLVVIAPRHHWATQRSEVSFAELLDERFLMREPGSATRMLFENWLREQNLQLHKTLQIESNEAIRLSVETGLGLAVLSEHTLTQMGDSVAQLPVKGFPLQGHWYLVRHSHRRLPVAARHFIEFVNTHLGEWVDEKYLSNQLQVLLDTSSI</sequence>
<keyword evidence="2" id="KW-0805">Transcription regulation</keyword>
<evidence type="ECO:0000256" key="4">
    <source>
        <dbReference type="ARBA" id="ARBA00023163"/>
    </source>
</evidence>
<accession>B3PBT3</accession>
<dbReference type="PROSITE" id="PS50931">
    <property type="entry name" value="HTH_LYSR"/>
    <property type="match status" value="1"/>
</dbReference>
<name>B3PBT3_CELJU</name>
<dbReference type="Gene3D" id="1.10.10.10">
    <property type="entry name" value="Winged helix-like DNA-binding domain superfamily/Winged helix DNA-binding domain"/>
    <property type="match status" value="1"/>
</dbReference>
<dbReference type="AlphaFoldDB" id="B3PBT3"/>
<dbReference type="InterPro" id="IPR000847">
    <property type="entry name" value="LysR_HTH_N"/>
</dbReference>
<evidence type="ECO:0000259" key="5">
    <source>
        <dbReference type="PROSITE" id="PS50931"/>
    </source>
</evidence>
<evidence type="ECO:0000256" key="2">
    <source>
        <dbReference type="ARBA" id="ARBA00023015"/>
    </source>
</evidence>
<evidence type="ECO:0000256" key="1">
    <source>
        <dbReference type="ARBA" id="ARBA00009437"/>
    </source>
</evidence>
<dbReference type="eggNOG" id="COG0583">
    <property type="taxonomic scope" value="Bacteria"/>
</dbReference>
<comment type="similarity">
    <text evidence="1">Belongs to the LysR transcriptional regulatory family.</text>
</comment>
<dbReference type="InterPro" id="IPR036390">
    <property type="entry name" value="WH_DNA-bd_sf"/>
</dbReference>
<dbReference type="Proteomes" id="UP000001036">
    <property type="component" value="Chromosome"/>
</dbReference>
<dbReference type="Pfam" id="PF00126">
    <property type="entry name" value="HTH_1"/>
    <property type="match status" value="1"/>
</dbReference>
<evidence type="ECO:0000256" key="3">
    <source>
        <dbReference type="ARBA" id="ARBA00023125"/>
    </source>
</evidence>
<dbReference type="Pfam" id="PF03466">
    <property type="entry name" value="LysR_substrate"/>
    <property type="match status" value="1"/>
</dbReference>
<keyword evidence="3" id="KW-0238">DNA-binding</keyword>
<dbReference type="KEGG" id="cja:CJA_1147"/>
<organism evidence="6 7">
    <name type="scientific">Cellvibrio japonicus (strain Ueda107)</name>
    <name type="common">Pseudomonas fluorescens subsp. cellulosa</name>
    <dbReference type="NCBI Taxonomy" id="498211"/>
    <lineage>
        <taxon>Bacteria</taxon>
        <taxon>Pseudomonadati</taxon>
        <taxon>Pseudomonadota</taxon>
        <taxon>Gammaproteobacteria</taxon>
        <taxon>Cellvibrionales</taxon>
        <taxon>Cellvibrionaceae</taxon>
        <taxon>Cellvibrio</taxon>
    </lineage>
</organism>
<dbReference type="PRINTS" id="PR00039">
    <property type="entry name" value="HTHLYSR"/>
</dbReference>
<dbReference type="GO" id="GO:0003700">
    <property type="term" value="F:DNA-binding transcription factor activity"/>
    <property type="evidence" value="ECO:0007669"/>
    <property type="project" value="InterPro"/>
</dbReference>
<gene>
    <name evidence="6" type="primary">rbcR</name>
    <name evidence="6" type="ordered locus">CJA_1147</name>
</gene>
<protein>
    <submittedName>
        <fullName evidence="6">Rubisco operon transcriptional regulator</fullName>
    </submittedName>
</protein>